<keyword evidence="1" id="KW-0812">Transmembrane</keyword>
<reference evidence="3" key="1">
    <citation type="journal article" date="2019" name="Int. J. Syst. Evol. Microbiol.">
        <title>The Global Catalogue of Microorganisms (GCM) 10K type strain sequencing project: providing services to taxonomists for standard genome sequencing and annotation.</title>
        <authorList>
            <consortium name="The Broad Institute Genomics Platform"/>
            <consortium name="The Broad Institute Genome Sequencing Center for Infectious Disease"/>
            <person name="Wu L."/>
            <person name="Ma J."/>
        </authorList>
    </citation>
    <scope>NUCLEOTIDE SEQUENCE [LARGE SCALE GENOMIC DNA]</scope>
    <source>
        <strain evidence="3">KCTC 42255</strain>
    </source>
</reference>
<keyword evidence="3" id="KW-1185">Reference proteome</keyword>
<evidence type="ECO:0000256" key="1">
    <source>
        <dbReference type="SAM" id="Phobius"/>
    </source>
</evidence>
<dbReference type="EMBL" id="JBHULZ010000041">
    <property type="protein sequence ID" value="MFD2698406.1"/>
    <property type="molecule type" value="Genomic_DNA"/>
</dbReference>
<keyword evidence="1" id="KW-0472">Membrane</keyword>
<accession>A0ABW5SFB8</accession>
<feature type="transmembrane region" description="Helical" evidence="1">
    <location>
        <begin position="33"/>
        <end position="50"/>
    </location>
</feature>
<evidence type="ECO:0008006" key="4">
    <source>
        <dbReference type="Google" id="ProtNLM"/>
    </source>
</evidence>
<comment type="caution">
    <text evidence="2">The sequence shown here is derived from an EMBL/GenBank/DDBJ whole genome shotgun (WGS) entry which is preliminary data.</text>
</comment>
<dbReference type="Proteomes" id="UP001597357">
    <property type="component" value="Unassembled WGS sequence"/>
</dbReference>
<proteinExistence type="predicted"/>
<protein>
    <recommendedName>
        <fullName evidence="4">LPXTG cell wall anchor domain-containing protein</fullName>
    </recommendedName>
</protein>
<gene>
    <name evidence="2" type="ORF">ACFSQ0_10415</name>
</gene>
<sequence>MNKVYKYFEYAYLVIAAFFTYETIMLWNKDRSQAYLFSFFVILAIFMFFFKRRFRKRVEKRNQQ</sequence>
<evidence type="ECO:0000313" key="2">
    <source>
        <dbReference type="EMBL" id="MFD2698406.1"/>
    </source>
</evidence>
<name>A0ABW5SFB8_9FLAO</name>
<keyword evidence="1" id="KW-1133">Transmembrane helix</keyword>
<organism evidence="2 3">
    <name type="scientific">Mesonia sediminis</name>
    <dbReference type="NCBI Taxonomy" id="1703946"/>
    <lineage>
        <taxon>Bacteria</taxon>
        <taxon>Pseudomonadati</taxon>
        <taxon>Bacteroidota</taxon>
        <taxon>Flavobacteriia</taxon>
        <taxon>Flavobacteriales</taxon>
        <taxon>Flavobacteriaceae</taxon>
        <taxon>Mesonia</taxon>
    </lineage>
</organism>
<evidence type="ECO:0000313" key="3">
    <source>
        <dbReference type="Proteomes" id="UP001597357"/>
    </source>
</evidence>
<feature type="transmembrane region" description="Helical" evidence="1">
    <location>
        <begin position="7"/>
        <end position="27"/>
    </location>
</feature>